<comment type="caution">
    <text evidence="1">The sequence shown here is derived from an EMBL/GenBank/DDBJ whole genome shotgun (WGS) entry which is preliminary data.</text>
</comment>
<organism evidence="1 2">
    <name type="scientific">Rhodofomes roseus</name>
    <dbReference type="NCBI Taxonomy" id="34475"/>
    <lineage>
        <taxon>Eukaryota</taxon>
        <taxon>Fungi</taxon>
        <taxon>Dikarya</taxon>
        <taxon>Basidiomycota</taxon>
        <taxon>Agaricomycotina</taxon>
        <taxon>Agaricomycetes</taxon>
        <taxon>Polyporales</taxon>
        <taxon>Rhodofomes</taxon>
    </lineage>
</organism>
<sequence length="35" mass="3718">MFAQIVIGAGRDQLPGWRALSLSSTIANAKSHGTY</sequence>
<dbReference type="EMBL" id="SEKV01000345">
    <property type="protein sequence ID" value="TFY58680.1"/>
    <property type="molecule type" value="Genomic_DNA"/>
</dbReference>
<accession>A0A4Y9Y9I2</accession>
<name>A0A4Y9Y9I2_9APHY</name>
<proteinExistence type="predicted"/>
<dbReference type="Proteomes" id="UP000298390">
    <property type="component" value="Unassembled WGS sequence"/>
</dbReference>
<evidence type="ECO:0000313" key="2">
    <source>
        <dbReference type="Proteomes" id="UP000298390"/>
    </source>
</evidence>
<evidence type="ECO:0000313" key="1">
    <source>
        <dbReference type="EMBL" id="TFY58680.1"/>
    </source>
</evidence>
<gene>
    <name evidence="1" type="ORF">EVJ58_g6265</name>
</gene>
<dbReference type="AlphaFoldDB" id="A0A4Y9Y9I2"/>
<reference evidence="1 2" key="1">
    <citation type="submission" date="2019-01" db="EMBL/GenBank/DDBJ databases">
        <title>Genome sequencing of the rare red list fungi Fomitopsis rosea.</title>
        <authorList>
            <person name="Buettner E."/>
            <person name="Kellner H."/>
        </authorList>
    </citation>
    <scope>NUCLEOTIDE SEQUENCE [LARGE SCALE GENOMIC DNA]</scope>
    <source>
        <strain evidence="1 2">DSM 105464</strain>
    </source>
</reference>
<protein>
    <submittedName>
        <fullName evidence="1">Uncharacterized protein</fullName>
    </submittedName>
</protein>